<evidence type="ECO:0000313" key="5">
    <source>
        <dbReference type="Proteomes" id="UP000504640"/>
    </source>
</evidence>
<evidence type="ECO:0000256" key="1">
    <source>
        <dbReference type="ARBA" id="ARBA00004172"/>
    </source>
</evidence>
<protein>
    <submittedName>
        <fullName evidence="6">Protein DENND6B isoform X4</fullName>
    </submittedName>
</protein>
<evidence type="ECO:0000256" key="3">
    <source>
        <dbReference type="SAM" id="MobiDB-lite"/>
    </source>
</evidence>
<dbReference type="InterPro" id="IPR037516">
    <property type="entry name" value="Tripartite_DENN"/>
</dbReference>
<comment type="subcellular location">
    <subcellularLocation>
        <location evidence="1">Recycling endosome</location>
    </subcellularLocation>
</comment>
<dbReference type="InterPro" id="IPR024224">
    <property type="entry name" value="DENND6"/>
</dbReference>
<dbReference type="PROSITE" id="PS50211">
    <property type="entry name" value="DENN"/>
    <property type="match status" value="1"/>
</dbReference>
<dbReference type="PANTHER" id="PTHR13677">
    <property type="entry name" value="LD41638P"/>
    <property type="match status" value="1"/>
</dbReference>
<gene>
    <name evidence="6" type="primary">DENND6B</name>
</gene>
<evidence type="ECO:0000259" key="4">
    <source>
        <dbReference type="PROSITE" id="PS50211"/>
    </source>
</evidence>
<organism evidence="5 6">
    <name type="scientific">Sapajus apella</name>
    <name type="common">Brown-capped capuchin</name>
    <name type="synonym">Cebus apella</name>
    <dbReference type="NCBI Taxonomy" id="9515"/>
    <lineage>
        <taxon>Eukaryota</taxon>
        <taxon>Metazoa</taxon>
        <taxon>Chordata</taxon>
        <taxon>Craniata</taxon>
        <taxon>Vertebrata</taxon>
        <taxon>Euteleostomi</taxon>
        <taxon>Mammalia</taxon>
        <taxon>Eutheria</taxon>
        <taxon>Euarchontoglires</taxon>
        <taxon>Primates</taxon>
        <taxon>Haplorrhini</taxon>
        <taxon>Platyrrhini</taxon>
        <taxon>Cebidae</taxon>
        <taxon>Cebinae</taxon>
        <taxon>Sapajus</taxon>
    </lineage>
</organism>
<dbReference type="GO" id="GO:0055037">
    <property type="term" value="C:recycling endosome"/>
    <property type="evidence" value="ECO:0007669"/>
    <property type="project" value="UniProtKB-SubCell"/>
</dbReference>
<accession>A0A6J3GX80</accession>
<reference evidence="6" key="1">
    <citation type="submission" date="2025-08" db="UniProtKB">
        <authorList>
            <consortium name="RefSeq"/>
        </authorList>
    </citation>
    <scope>IDENTIFICATION</scope>
    <source>
        <tissue evidence="6">Blood</tissue>
    </source>
</reference>
<dbReference type="CTD" id="414918"/>
<dbReference type="GeneID" id="116541769"/>
<proteinExistence type="inferred from homology"/>
<evidence type="ECO:0000256" key="2">
    <source>
        <dbReference type="ARBA" id="ARBA00007159"/>
    </source>
</evidence>
<dbReference type="GO" id="GO:0005085">
    <property type="term" value="F:guanyl-nucleotide exchange factor activity"/>
    <property type="evidence" value="ECO:0007669"/>
    <property type="project" value="InterPro"/>
</dbReference>
<dbReference type="Proteomes" id="UP000504640">
    <property type="component" value="Unplaced"/>
</dbReference>
<dbReference type="RefSeq" id="XP_032122102.1">
    <property type="nucleotide sequence ID" value="XM_032266211.1"/>
</dbReference>
<evidence type="ECO:0000313" key="6">
    <source>
        <dbReference type="RefSeq" id="XP_032122102.1"/>
    </source>
</evidence>
<dbReference type="InterPro" id="IPR018307">
    <property type="entry name" value="ABL9/DENND6_dom"/>
</dbReference>
<sequence length="542" mass="61800">MDALSGAGPRRARGLGAAGPGSSCRAARPPAPWARFSAWLECVCVVTFDLELGQALELVYPNDFRLTDKEKSSICYLSFPDSHSGCLGDTQFSFRMRQCGGQRSPWHANDRHYHSRAPVALQREPAHYFGYVYFRQVKDSSVKRGYFQKSLVLVSRLPFVQLFQALLSLIAPEYFDKLAPCLEAVCSEIDQWPVPMPGQTLNLPVMGVVVQVHIPSRVDKSESSPPKQRDQENLLPAPMVLASVHELDLFSCLQPLRFCCDFRPYFTIHDSEFKEFTTRTQAPPNVVLGVTNPFFIKTLQHWPHILRVGEPKMSGDLPKQVKLKKPSRLKTLDTKPGLYTAYTAYLHRDKALLKRLLKGVQKKRPSDVQSALLRRHLLELTQSFIIPLEHYMASLMPLQKSITPWKTPPQIRPFSQDDFLRSLEHAGPQLTCILKGDWLGLYRRFFKSPHFDGWYRQRHKEMALKLEALHLEAICEANIETWMKDKSEVEVVDLVLKLREKLVRAQGHQLPVKEATLQRAQLYIETVIGSLPKDLQAVLCPP</sequence>
<name>A0A6J3GX80_SAPAP</name>
<keyword evidence="5" id="KW-1185">Reference proteome</keyword>
<dbReference type="PANTHER" id="PTHR13677:SF2">
    <property type="entry name" value="PROTEIN DENND6B"/>
    <property type="match status" value="1"/>
</dbReference>
<feature type="region of interest" description="Disordered" evidence="3">
    <location>
        <begin position="1"/>
        <end position="24"/>
    </location>
</feature>
<feature type="domain" description="UDENN" evidence="4">
    <location>
        <begin position="41"/>
        <end position="456"/>
    </location>
</feature>
<dbReference type="AlphaFoldDB" id="A0A6J3GX80"/>
<dbReference type="Pfam" id="PF09794">
    <property type="entry name" value="Avl9"/>
    <property type="match status" value="1"/>
</dbReference>
<comment type="similarity">
    <text evidence="2">Belongs to the DENND6 family.</text>
</comment>